<evidence type="ECO:0000313" key="2">
    <source>
        <dbReference type="EMBL" id="KAE9968075.1"/>
    </source>
</evidence>
<reference evidence="2 3" key="1">
    <citation type="submission" date="2019-11" db="EMBL/GenBank/DDBJ databases">
        <title>Venturia inaequalis Genome Resource.</title>
        <authorList>
            <person name="Lichtner F.J."/>
        </authorList>
    </citation>
    <scope>NUCLEOTIDE SEQUENCE [LARGE SCALE GENOMIC DNA]</scope>
    <source>
        <strain evidence="2">Bline_iso_100314</strain>
    </source>
</reference>
<proteinExistence type="predicted"/>
<dbReference type="PANTHER" id="PTHR14091:SF0">
    <property type="entry name" value="PERIODIC TRYPTOPHAN PROTEIN 1 HOMOLOG"/>
    <property type="match status" value="1"/>
</dbReference>
<evidence type="ECO:0000313" key="3">
    <source>
        <dbReference type="Proteomes" id="UP000433883"/>
    </source>
</evidence>
<accession>A0A8H3UDM6</accession>
<comment type="caution">
    <text evidence="2">The sequence shown here is derived from an EMBL/GenBank/DDBJ whole genome shotgun (WGS) entry which is preliminary data.</text>
</comment>
<dbReference type="GO" id="GO:0006364">
    <property type="term" value="P:rRNA processing"/>
    <property type="evidence" value="ECO:0007669"/>
    <property type="project" value="InterPro"/>
</dbReference>
<dbReference type="PANTHER" id="PTHR14091">
    <property type="entry name" value="PERIODIC TRYPTOPHAN PROTEIN 1"/>
    <property type="match status" value="1"/>
</dbReference>
<name>A0A8H3UDM6_VENIN</name>
<gene>
    <name evidence="2" type="ORF">BLS_006038</name>
</gene>
<feature type="region of interest" description="Disordered" evidence="1">
    <location>
        <begin position="43"/>
        <end position="117"/>
    </location>
</feature>
<feature type="compositionally biased region" description="Acidic residues" evidence="1">
    <location>
        <begin position="91"/>
        <end position="100"/>
    </location>
</feature>
<dbReference type="EMBL" id="WNWQ01000430">
    <property type="protein sequence ID" value="KAE9968075.1"/>
    <property type="molecule type" value="Genomic_DNA"/>
</dbReference>
<organism evidence="2 3">
    <name type="scientific">Venturia inaequalis</name>
    <name type="common">Apple scab fungus</name>
    <dbReference type="NCBI Taxonomy" id="5025"/>
    <lineage>
        <taxon>Eukaryota</taxon>
        <taxon>Fungi</taxon>
        <taxon>Dikarya</taxon>
        <taxon>Ascomycota</taxon>
        <taxon>Pezizomycotina</taxon>
        <taxon>Dothideomycetes</taxon>
        <taxon>Pleosporomycetidae</taxon>
        <taxon>Venturiales</taxon>
        <taxon>Venturiaceae</taxon>
        <taxon>Venturia</taxon>
    </lineage>
</organism>
<protein>
    <submittedName>
        <fullName evidence="2">Uncharacterized protein</fullName>
    </submittedName>
</protein>
<dbReference type="GO" id="GO:0005634">
    <property type="term" value="C:nucleus"/>
    <property type="evidence" value="ECO:0007669"/>
    <property type="project" value="TreeGrafter"/>
</dbReference>
<sequence>MSMITALGWVARGKAAQFPTKYILDDDELGRISELAKLQLEDAQEDLDEARAKEEKDSEGEEDSEKKGSGVANIQSHGDVDNDLKEYDLEHYDDDEEQEEHAEGAPMSMVAGIKSLA</sequence>
<dbReference type="AlphaFoldDB" id="A0A8H3UDM6"/>
<dbReference type="Proteomes" id="UP000433883">
    <property type="component" value="Unassembled WGS sequence"/>
</dbReference>
<feature type="compositionally biased region" description="Basic and acidic residues" evidence="1">
    <location>
        <begin position="78"/>
        <end position="90"/>
    </location>
</feature>
<dbReference type="InterPro" id="IPR044285">
    <property type="entry name" value="PWP1"/>
</dbReference>
<evidence type="ECO:0000256" key="1">
    <source>
        <dbReference type="SAM" id="MobiDB-lite"/>
    </source>
</evidence>